<feature type="compositionally biased region" description="Low complexity" evidence="1">
    <location>
        <begin position="228"/>
        <end position="237"/>
    </location>
</feature>
<name>A0A0C3AY39_SERVB</name>
<dbReference type="HOGENOM" id="CLU_735921_0_0_1"/>
<evidence type="ECO:0000313" key="4">
    <source>
        <dbReference type="EMBL" id="KIM24904.1"/>
    </source>
</evidence>
<keyword evidence="2" id="KW-0812">Transmembrane</keyword>
<feature type="chain" id="PRO_5002161434" evidence="3">
    <location>
        <begin position="25"/>
        <end position="388"/>
    </location>
</feature>
<protein>
    <submittedName>
        <fullName evidence="4">Uncharacterized protein</fullName>
    </submittedName>
</protein>
<organism evidence="4 5">
    <name type="scientific">Serendipita vermifera MAFF 305830</name>
    <dbReference type="NCBI Taxonomy" id="933852"/>
    <lineage>
        <taxon>Eukaryota</taxon>
        <taxon>Fungi</taxon>
        <taxon>Dikarya</taxon>
        <taxon>Basidiomycota</taxon>
        <taxon>Agaricomycotina</taxon>
        <taxon>Agaricomycetes</taxon>
        <taxon>Sebacinales</taxon>
        <taxon>Serendipitaceae</taxon>
        <taxon>Serendipita</taxon>
    </lineage>
</organism>
<feature type="signal peptide" evidence="3">
    <location>
        <begin position="1"/>
        <end position="24"/>
    </location>
</feature>
<keyword evidence="2" id="KW-1133">Transmembrane helix</keyword>
<keyword evidence="3" id="KW-0732">Signal</keyword>
<feature type="compositionally biased region" description="Polar residues" evidence="1">
    <location>
        <begin position="214"/>
        <end position="223"/>
    </location>
</feature>
<dbReference type="OrthoDB" id="3234968at2759"/>
<gene>
    <name evidence="4" type="ORF">M408DRAFT_331567</name>
</gene>
<evidence type="ECO:0000256" key="1">
    <source>
        <dbReference type="SAM" id="MobiDB-lite"/>
    </source>
</evidence>
<dbReference type="Proteomes" id="UP000054097">
    <property type="component" value="Unassembled WGS sequence"/>
</dbReference>
<evidence type="ECO:0000256" key="2">
    <source>
        <dbReference type="SAM" id="Phobius"/>
    </source>
</evidence>
<dbReference type="EMBL" id="KN824319">
    <property type="protein sequence ID" value="KIM24904.1"/>
    <property type="molecule type" value="Genomic_DNA"/>
</dbReference>
<feature type="compositionally biased region" description="Polar residues" evidence="1">
    <location>
        <begin position="334"/>
        <end position="352"/>
    </location>
</feature>
<reference evidence="5" key="2">
    <citation type="submission" date="2015-01" db="EMBL/GenBank/DDBJ databases">
        <title>Evolutionary Origins and Diversification of the Mycorrhizal Mutualists.</title>
        <authorList>
            <consortium name="DOE Joint Genome Institute"/>
            <consortium name="Mycorrhizal Genomics Consortium"/>
            <person name="Kohler A."/>
            <person name="Kuo A."/>
            <person name="Nagy L.G."/>
            <person name="Floudas D."/>
            <person name="Copeland A."/>
            <person name="Barry K.W."/>
            <person name="Cichocki N."/>
            <person name="Veneault-Fourrey C."/>
            <person name="LaButti K."/>
            <person name="Lindquist E.A."/>
            <person name="Lipzen A."/>
            <person name="Lundell T."/>
            <person name="Morin E."/>
            <person name="Murat C."/>
            <person name="Riley R."/>
            <person name="Ohm R."/>
            <person name="Sun H."/>
            <person name="Tunlid A."/>
            <person name="Henrissat B."/>
            <person name="Grigoriev I.V."/>
            <person name="Hibbett D.S."/>
            <person name="Martin F."/>
        </authorList>
    </citation>
    <scope>NUCLEOTIDE SEQUENCE [LARGE SCALE GENOMIC DNA]</scope>
    <source>
        <strain evidence="5">MAFF 305830</strain>
    </source>
</reference>
<dbReference type="CDD" id="cd12087">
    <property type="entry name" value="TM_EGFR-like"/>
    <property type="match status" value="1"/>
</dbReference>
<sequence>MRLRSFNTLLYSIGLLFISQGARSAQNRTVEETSREIIYSAGIWVNGTYGSTTTRFTVTQGSSATLSFTGASAIYFVGYGLIAENLNSGTIANVEFDGVVNRVDLHRDHGGSVVMWSSGPIDPTKIHTIVCKKTSQDNWHYDLHIDAFILTIPDPSEISTSTTTPTSTGSGVVTSTSLTETSPISSSLTTSFTTTTTSGTALAVPVPSMVWNPTEDSSVTDSGTLDVPTGPSSAASSTGTLTGAIVGGVIGAVVLVCLASAFFFLLGRKHRREASFMSPYATEKRAGFGGVGSTSGIASTDRITNNTELHDLTPTTLSPTRAEMGWEERDTALGATTNSTSSEMNAQGTLPTSIPDEEDTSSSWLAAPPAYNQVISSSPSTPLPRTKG</sequence>
<evidence type="ECO:0000313" key="5">
    <source>
        <dbReference type="Proteomes" id="UP000054097"/>
    </source>
</evidence>
<feature type="region of interest" description="Disordered" evidence="1">
    <location>
        <begin position="158"/>
        <end position="178"/>
    </location>
</feature>
<feature type="transmembrane region" description="Helical" evidence="2">
    <location>
        <begin position="241"/>
        <end position="267"/>
    </location>
</feature>
<proteinExistence type="predicted"/>
<keyword evidence="2" id="KW-0472">Membrane</keyword>
<evidence type="ECO:0000256" key="3">
    <source>
        <dbReference type="SAM" id="SignalP"/>
    </source>
</evidence>
<feature type="region of interest" description="Disordered" evidence="1">
    <location>
        <begin position="212"/>
        <end position="237"/>
    </location>
</feature>
<reference evidence="4 5" key="1">
    <citation type="submission" date="2014-04" db="EMBL/GenBank/DDBJ databases">
        <authorList>
            <consortium name="DOE Joint Genome Institute"/>
            <person name="Kuo A."/>
            <person name="Zuccaro A."/>
            <person name="Kohler A."/>
            <person name="Nagy L.G."/>
            <person name="Floudas D."/>
            <person name="Copeland A."/>
            <person name="Barry K.W."/>
            <person name="Cichocki N."/>
            <person name="Veneault-Fourrey C."/>
            <person name="LaButti K."/>
            <person name="Lindquist E.A."/>
            <person name="Lipzen A."/>
            <person name="Lundell T."/>
            <person name="Morin E."/>
            <person name="Murat C."/>
            <person name="Sun H."/>
            <person name="Tunlid A."/>
            <person name="Henrissat B."/>
            <person name="Grigoriev I.V."/>
            <person name="Hibbett D.S."/>
            <person name="Martin F."/>
            <person name="Nordberg H.P."/>
            <person name="Cantor M.N."/>
            <person name="Hua S.X."/>
        </authorList>
    </citation>
    <scope>NUCLEOTIDE SEQUENCE [LARGE SCALE GENOMIC DNA]</scope>
    <source>
        <strain evidence="4 5">MAFF 305830</strain>
    </source>
</reference>
<keyword evidence="5" id="KW-1185">Reference proteome</keyword>
<accession>A0A0C3AY39</accession>
<feature type="region of interest" description="Disordered" evidence="1">
    <location>
        <begin position="334"/>
        <end position="388"/>
    </location>
</feature>
<dbReference type="AlphaFoldDB" id="A0A0C3AY39"/>